<feature type="region of interest" description="Disordered" evidence="1">
    <location>
        <begin position="64"/>
        <end position="141"/>
    </location>
</feature>
<dbReference type="EMBL" id="BAAALY010000014">
    <property type="protein sequence ID" value="GAA1553169.1"/>
    <property type="molecule type" value="Genomic_DNA"/>
</dbReference>
<protein>
    <submittedName>
        <fullName evidence="2">ChaB family protein</fullName>
    </submittedName>
</protein>
<feature type="region of interest" description="Disordered" evidence="1">
    <location>
        <begin position="1"/>
        <end position="29"/>
    </location>
</feature>
<evidence type="ECO:0000313" key="2">
    <source>
        <dbReference type="EMBL" id="GAA1553169.1"/>
    </source>
</evidence>
<keyword evidence="3" id="KW-1185">Reference proteome</keyword>
<organism evidence="2 3">
    <name type="scientific">Brevibacterium picturae</name>
    <dbReference type="NCBI Taxonomy" id="260553"/>
    <lineage>
        <taxon>Bacteria</taxon>
        <taxon>Bacillati</taxon>
        <taxon>Actinomycetota</taxon>
        <taxon>Actinomycetes</taxon>
        <taxon>Micrococcales</taxon>
        <taxon>Brevibacteriaceae</taxon>
        <taxon>Brevibacterium</taxon>
    </lineage>
</organism>
<proteinExistence type="predicted"/>
<feature type="compositionally biased region" description="Basic and acidic residues" evidence="1">
    <location>
        <begin position="124"/>
        <end position="134"/>
    </location>
</feature>
<accession>A0ABN2C9E8</accession>
<sequence length="141" mass="15481">MVIVPKTTASGKPKQSELPSTLKKSDQKAQRTFAKAYDSAMEEYDDEKRAHQVAYDALKHTYEKVGDSWKPKKSSGPSDAQSAGGKNTNRKTADGVDAKASKDHLYKEAKKLDISGRSTMTKKQLVDALEKESNRATSKSS</sequence>
<dbReference type="Proteomes" id="UP001501791">
    <property type="component" value="Unassembled WGS sequence"/>
</dbReference>
<dbReference type="InterPro" id="IPR009317">
    <property type="entry name" value="ChaB"/>
</dbReference>
<feature type="compositionally biased region" description="Polar residues" evidence="1">
    <location>
        <begin position="75"/>
        <end position="87"/>
    </location>
</feature>
<name>A0ABN2C9E8_9MICO</name>
<evidence type="ECO:0000313" key="3">
    <source>
        <dbReference type="Proteomes" id="UP001501791"/>
    </source>
</evidence>
<reference evidence="2 3" key="1">
    <citation type="journal article" date="2019" name="Int. J. Syst. Evol. Microbiol.">
        <title>The Global Catalogue of Microorganisms (GCM) 10K type strain sequencing project: providing services to taxonomists for standard genome sequencing and annotation.</title>
        <authorList>
            <consortium name="The Broad Institute Genomics Platform"/>
            <consortium name="The Broad Institute Genome Sequencing Center for Infectious Disease"/>
            <person name="Wu L."/>
            <person name="Ma J."/>
        </authorList>
    </citation>
    <scope>NUCLEOTIDE SEQUENCE [LARGE SCALE GENOMIC DNA]</scope>
    <source>
        <strain evidence="2 3">JCM 13319</strain>
    </source>
</reference>
<comment type="caution">
    <text evidence="2">The sequence shown here is derived from an EMBL/GenBank/DDBJ whole genome shotgun (WGS) entry which is preliminary data.</text>
</comment>
<dbReference type="SUPFAM" id="SSF140376">
    <property type="entry name" value="ChaB-like"/>
    <property type="match status" value="1"/>
</dbReference>
<dbReference type="Gene3D" id="1.10.1740.70">
    <property type="entry name" value="ChaB"/>
    <property type="match status" value="1"/>
</dbReference>
<feature type="compositionally biased region" description="Basic and acidic residues" evidence="1">
    <location>
        <begin position="91"/>
        <end position="114"/>
    </location>
</feature>
<dbReference type="InterPro" id="IPR037205">
    <property type="entry name" value="ChaB_sf"/>
</dbReference>
<dbReference type="Pfam" id="PF06150">
    <property type="entry name" value="ChaB"/>
    <property type="match status" value="1"/>
</dbReference>
<evidence type="ECO:0000256" key="1">
    <source>
        <dbReference type="SAM" id="MobiDB-lite"/>
    </source>
</evidence>
<gene>
    <name evidence="2" type="ORF">GCM10009691_29510</name>
</gene>